<reference evidence="5" key="1">
    <citation type="journal article" date="2020" name="Cell">
        <title>Large-Scale Comparative Analyses of Tick Genomes Elucidate Their Genetic Diversity and Vector Capacities.</title>
        <authorList>
            <consortium name="Tick Genome and Microbiome Consortium (TIGMIC)"/>
            <person name="Jia N."/>
            <person name="Wang J."/>
            <person name="Shi W."/>
            <person name="Du L."/>
            <person name="Sun Y."/>
            <person name="Zhan W."/>
            <person name="Jiang J.F."/>
            <person name="Wang Q."/>
            <person name="Zhang B."/>
            <person name="Ji P."/>
            <person name="Bell-Sakyi L."/>
            <person name="Cui X.M."/>
            <person name="Yuan T.T."/>
            <person name="Jiang B.G."/>
            <person name="Yang W.F."/>
            <person name="Lam T.T."/>
            <person name="Chang Q.C."/>
            <person name="Ding S.J."/>
            <person name="Wang X.J."/>
            <person name="Zhu J.G."/>
            <person name="Ruan X.D."/>
            <person name="Zhao L."/>
            <person name="Wei J.T."/>
            <person name="Ye R.Z."/>
            <person name="Que T.C."/>
            <person name="Du C.H."/>
            <person name="Zhou Y.H."/>
            <person name="Cheng J.X."/>
            <person name="Dai P.F."/>
            <person name="Guo W.B."/>
            <person name="Han X.H."/>
            <person name="Huang E.J."/>
            <person name="Li L.F."/>
            <person name="Wei W."/>
            <person name="Gao Y.C."/>
            <person name="Liu J.Z."/>
            <person name="Shao H.Z."/>
            <person name="Wang X."/>
            <person name="Wang C.C."/>
            <person name="Yang T.C."/>
            <person name="Huo Q.B."/>
            <person name="Li W."/>
            <person name="Chen H.Y."/>
            <person name="Chen S.E."/>
            <person name="Zhou L.G."/>
            <person name="Ni X.B."/>
            <person name="Tian J.H."/>
            <person name="Sheng Y."/>
            <person name="Liu T."/>
            <person name="Pan Y.S."/>
            <person name="Xia L.Y."/>
            <person name="Li J."/>
            <person name="Zhao F."/>
            <person name="Cao W.C."/>
        </authorList>
    </citation>
    <scope>NUCLEOTIDE SEQUENCE</scope>
    <source>
        <strain evidence="5">Rsan-2018</strain>
    </source>
</reference>
<dbReference type="PROSITE" id="PS00018">
    <property type="entry name" value="EF_HAND_1"/>
    <property type="match status" value="3"/>
</dbReference>
<dbReference type="InterPro" id="IPR002048">
    <property type="entry name" value="EF_hand_dom"/>
</dbReference>
<dbReference type="OrthoDB" id="343296at2759"/>
<dbReference type="Pfam" id="PF13499">
    <property type="entry name" value="EF-hand_7"/>
    <property type="match status" value="2"/>
</dbReference>
<dbReference type="SUPFAM" id="SSF47473">
    <property type="entry name" value="EF-hand"/>
    <property type="match status" value="1"/>
</dbReference>
<accession>A0A9D4PHA9</accession>
<dbReference type="FunFam" id="1.10.238.10:FF:000003">
    <property type="entry name" value="Calmodulin A"/>
    <property type="match status" value="1"/>
</dbReference>
<dbReference type="PANTHER" id="PTHR23048:SF0">
    <property type="entry name" value="CALMODULIN LIKE 3"/>
    <property type="match status" value="1"/>
</dbReference>
<evidence type="ECO:0000313" key="6">
    <source>
        <dbReference type="Proteomes" id="UP000821837"/>
    </source>
</evidence>
<keyword evidence="6" id="KW-1185">Reference proteome</keyword>
<evidence type="ECO:0000256" key="3">
    <source>
        <dbReference type="SAM" id="MobiDB-lite"/>
    </source>
</evidence>
<dbReference type="InterPro" id="IPR011992">
    <property type="entry name" value="EF-hand-dom_pair"/>
</dbReference>
<dbReference type="GO" id="GO:0016460">
    <property type="term" value="C:myosin II complex"/>
    <property type="evidence" value="ECO:0007669"/>
    <property type="project" value="TreeGrafter"/>
</dbReference>
<evidence type="ECO:0000313" key="5">
    <source>
        <dbReference type="EMBL" id="KAH7939620.1"/>
    </source>
</evidence>
<dbReference type="GO" id="GO:0005509">
    <property type="term" value="F:calcium ion binding"/>
    <property type="evidence" value="ECO:0007669"/>
    <property type="project" value="InterPro"/>
</dbReference>
<dbReference type="SMART" id="SM00054">
    <property type="entry name" value="EFh"/>
    <property type="match status" value="4"/>
</dbReference>
<feature type="domain" description="EF-hand" evidence="4">
    <location>
        <begin position="107"/>
        <end position="142"/>
    </location>
</feature>
<dbReference type="Proteomes" id="UP000821837">
    <property type="component" value="Chromosome 8"/>
</dbReference>
<feature type="domain" description="EF-hand" evidence="4">
    <location>
        <begin position="189"/>
        <end position="224"/>
    </location>
</feature>
<reference evidence="5" key="2">
    <citation type="submission" date="2021-09" db="EMBL/GenBank/DDBJ databases">
        <authorList>
            <person name="Jia N."/>
            <person name="Wang J."/>
            <person name="Shi W."/>
            <person name="Du L."/>
            <person name="Sun Y."/>
            <person name="Zhan W."/>
            <person name="Jiang J."/>
            <person name="Wang Q."/>
            <person name="Zhang B."/>
            <person name="Ji P."/>
            <person name="Sakyi L.B."/>
            <person name="Cui X."/>
            <person name="Yuan T."/>
            <person name="Jiang B."/>
            <person name="Yang W."/>
            <person name="Lam T.T.-Y."/>
            <person name="Chang Q."/>
            <person name="Ding S."/>
            <person name="Wang X."/>
            <person name="Zhu J."/>
            <person name="Ruan X."/>
            <person name="Zhao L."/>
            <person name="Wei J."/>
            <person name="Que T."/>
            <person name="Du C."/>
            <person name="Cheng J."/>
            <person name="Dai P."/>
            <person name="Han X."/>
            <person name="Huang E."/>
            <person name="Gao Y."/>
            <person name="Liu J."/>
            <person name="Shao H."/>
            <person name="Ye R."/>
            <person name="Li L."/>
            <person name="Wei W."/>
            <person name="Wang X."/>
            <person name="Wang C."/>
            <person name="Huo Q."/>
            <person name="Li W."/>
            <person name="Guo W."/>
            <person name="Chen H."/>
            <person name="Chen S."/>
            <person name="Zhou L."/>
            <person name="Zhou L."/>
            <person name="Ni X."/>
            <person name="Tian J."/>
            <person name="Zhou Y."/>
            <person name="Sheng Y."/>
            <person name="Liu T."/>
            <person name="Pan Y."/>
            <person name="Xia L."/>
            <person name="Li J."/>
            <person name="Zhao F."/>
            <person name="Cao W."/>
        </authorList>
    </citation>
    <scope>NUCLEOTIDE SEQUENCE</scope>
    <source>
        <strain evidence="5">Rsan-2018</strain>
        <tissue evidence="5">Larvae</tissue>
    </source>
</reference>
<dbReference type="InterPro" id="IPR050230">
    <property type="entry name" value="CALM/Myosin/TropC-like"/>
</dbReference>
<gene>
    <name evidence="5" type="ORF">HPB52_015167</name>
</gene>
<feature type="region of interest" description="Disordered" evidence="3">
    <location>
        <begin position="1"/>
        <end position="67"/>
    </location>
</feature>
<dbReference type="InterPro" id="IPR018247">
    <property type="entry name" value="EF_Hand_1_Ca_BS"/>
</dbReference>
<feature type="domain" description="EF-hand" evidence="4">
    <location>
        <begin position="152"/>
        <end position="187"/>
    </location>
</feature>
<dbReference type="Gene3D" id="1.10.238.10">
    <property type="entry name" value="EF-hand"/>
    <property type="match status" value="2"/>
</dbReference>
<protein>
    <recommendedName>
        <fullName evidence="4">EF-hand domain-containing protein</fullName>
    </recommendedName>
</protein>
<dbReference type="PRINTS" id="PR01697">
    <property type="entry name" value="PARVALBUMIN"/>
</dbReference>
<dbReference type="PANTHER" id="PTHR23048">
    <property type="entry name" value="MYOSIN LIGHT CHAIN 1, 3"/>
    <property type="match status" value="1"/>
</dbReference>
<proteinExistence type="predicted"/>
<comment type="caution">
    <text evidence="5">The sequence shown here is derived from an EMBL/GenBank/DDBJ whole genome shotgun (WGS) entry which is preliminary data.</text>
</comment>
<feature type="domain" description="EF-hand" evidence="4">
    <location>
        <begin position="71"/>
        <end position="106"/>
    </location>
</feature>
<dbReference type="EMBL" id="JABSTV010001254">
    <property type="protein sequence ID" value="KAH7939620.1"/>
    <property type="molecule type" value="Genomic_DNA"/>
</dbReference>
<dbReference type="AlphaFoldDB" id="A0A9D4PHA9"/>
<feature type="compositionally biased region" description="Basic and acidic residues" evidence="3">
    <location>
        <begin position="1"/>
        <end position="11"/>
    </location>
</feature>
<dbReference type="CDD" id="cd15898">
    <property type="entry name" value="EFh_PI-PLC"/>
    <property type="match status" value="1"/>
</dbReference>
<keyword evidence="1" id="KW-0677">Repeat</keyword>
<dbReference type="VEuPathDB" id="VectorBase:RSAN_053443"/>
<evidence type="ECO:0000259" key="4">
    <source>
        <dbReference type="PROSITE" id="PS50222"/>
    </source>
</evidence>
<organism evidence="5 6">
    <name type="scientific">Rhipicephalus sanguineus</name>
    <name type="common">Brown dog tick</name>
    <name type="synonym">Ixodes sanguineus</name>
    <dbReference type="NCBI Taxonomy" id="34632"/>
    <lineage>
        <taxon>Eukaryota</taxon>
        <taxon>Metazoa</taxon>
        <taxon>Ecdysozoa</taxon>
        <taxon>Arthropoda</taxon>
        <taxon>Chelicerata</taxon>
        <taxon>Arachnida</taxon>
        <taxon>Acari</taxon>
        <taxon>Parasitiformes</taxon>
        <taxon>Ixodida</taxon>
        <taxon>Ixodoidea</taxon>
        <taxon>Ixodidae</taxon>
        <taxon>Rhipicephalinae</taxon>
        <taxon>Rhipicephalus</taxon>
        <taxon>Rhipicephalus</taxon>
    </lineage>
</organism>
<evidence type="ECO:0000256" key="2">
    <source>
        <dbReference type="ARBA" id="ARBA00022837"/>
    </source>
</evidence>
<keyword evidence="2" id="KW-0106">Calcium</keyword>
<dbReference type="PROSITE" id="PS50222">
    <property type="entry name" value="EF_HAND_2"/>
    <property type="match status" value="4"/>
</dbReference>
<evidence type="ECO:0000256" key="1">
    <source>
        <dbReference type="ARBA" id="ARBA00022737"/>
    </source>
</evidence>
<sequence length="225" mass="25182">MERSPPTHQPEEAPMPSTGMEPPAKKARFSRSIKNLLDAHGSTRTSNGAAPEPSRRDVAVGTDGSEEFSEEELAKLRREFEWYDKDGDGQITAEDLGAMMSALGFNLTQEELEMEIAEVDRNGDGTINFSEFVAMNAGDITPPDITPHDSTRTAEDIRVMFQLIDRHGNGFLTLDELRRFFAAFDEEGLTDEEIEEFIREADTDGDGKISYDEFVALITSMYSWK</sequence>
<name>A0A9D4PHA9_RHISA</name>